<feature type="chain" id="PRO_5001939640" evidence="12">
    <location>
        <begin position="19"/>
        <end position="741"/>
    </location>
</feature>
<dbReference type="Gene3D" id="2.40.170.20">
    <property type="entry name" value="TonB-dependent receptor, beta-barrel domain"/>
    <property type="match status" value="1"/>
</dbReference>
<dbReference type="PANTHER" id="PTHR30069">
    <property type="entry name" value="TONB-DEPENDENT OUTER MEMBRANE RECEPTOR"/>
    <property type="match status" value="1"/>
</dbReference>
<dbReference type="PANTHER" id="PTHR30069:SF29">
    <property type="entry name" value="HEMOGLOBIN AND HEMOGLOBIN-HAPTOGLOBIN-BINDING PROTEIN 1-RELATED"/>
    <property type="match status" value="1"/>
</dbReference>
<feature type="domain" description="TonB-dependent receptor-like beta-barrel" evidence="13">
    <location>
        <begin position="288"/>
        <end position="696"/>
    </location>
</feature>
<evidence type="ECO:0000256" key="11">
    <source>
        <dbReference type="RuleBase" id="RU003357"/>
    </source>
</evidence>
<gene>
    <name evidence="15" type="ORF">IX84_31240</name>
</gene>
<dbReference type="Pfam" id="PF13715">
    <property type="entry name" value="CarbopepD_reg_2"/>
    <property type="match status" value="1"/>
</dbReference>
<dbReference type="AlphaFoldDB" id="A0A098S163"/>
<keyword evidence="9 10" id="KW-0998">Cell outer membrane</keyword>
<organism evidence="15 16">
    <name type="scientific">Phaeodactylibacter xiamenensis</name>
    <dbReference type="NCBI Taxonomy" id="1524460"/>
    <lineage>
        <taxon>Bacteria</taxon>
        <taxon>Pseudomonadati</taxon>
        <taxon>Bacteroidota</taxon>
        <taxon>Saprospiria</taxon>
        <taxon>Saprospirales</taxon>
        <taxon>Haliscomenobacteraceae</taxon>
        <taxon>Phaeodactylibacter</taxon>
    </lineage>
</organism>
<proteinExistence type="inferred from homology"/>
<evidence type="ECO:0000256" key="5">
    <source>
        <dbReference type="ARBA" id="ARBA00022729"/>
    </source>
</evidence>
<evidence type="ECO:0000256" key="9">
    <source>
        <dbReference type="ARBA" id="ARBA00023237"/>
    </source>
</evidence>
<evidence type="ECO:0000256" key="7">
    <source>
        <dbReference type="ARBA" id="ARBA00023136"/>
    </source>
</evidence>
<keyword evidence="7 10" id="KW-0472">Membrane</keyword>
<keyword evidence="8 15" id="KW-0675">Receptor</keyword>
<dbReference type="InterPro" id="IPR039426">
    <property type="entry name" value="TonB-dep_rcpt-like"/>
</dbReference>
<evidence type="ECO:0000256" key="3">
    <source>
        <dbReference type="ARBA" id="ARBA00022452"/>
    </source>
</evidence>
<feature type="domain" description="TonB-dependent receptor plug" evidence="14">
    <location>
        <begin position="116"/>
        <end position="217"/>
    </location>
</feature>
<dbReference type="InterPro" id="IPR008969">
    <property type="entry name" value="CarboxyPept-like_regulatory"/>
</dbReference>
<feature type="signal peptide" evidence="12">
    <location>
        <begin position="1"/>
        <end position="18"/>
    </location>
</feature>
<keyword evidence="4 10" id="KW-0812">Transmembrane</keyword>
<dbReference type="GO" id="GO:0044718">
    <property type="term" value="P:siderophore transmembrane transport"/>
    <property type="evidence" value="ECO:0007669"/>
    <property type="project" value="TreeGrafter"/>
</dbReference>
<dbReference type="InterPro" id="IPR036942">
    <property type="entry name" value="Beta-barrel_TonB_sf"/>
</dbReference>
<dbReference type="SUPFAM" id="SSF56935">
    <property type="entry name" value="Porins"/>
    <property type="match status" value="1"/>
</dbReference>
<dbReference type="Pfam" id="PF00593">
    <property type="entry name" value="TonB_dep_Rec_b-barrel"/>
    <property type="match status" value="1"/>
</dbReference>
<evidence type="ECO:0000313" key="16">
    <source>
        <dbReference type="Proteomes" id="UP000029736"/>
    </source>
</evidence>
<dbReference type="PROSITE" id="PS52016">
    <property type="entry name" value="TONB_DEPENDENT_REC_3"/>
    <property type="match status" value="1"/>
</dbReference>
<evidence type="ECO:0000256" key="10">
    <source>
        <dbReference type="PROSITE-ProRule" id="PRU01360"/>
    </source>
</evidence>
<evidence type="ECO:0000256" key="6">
    <source>
        <dbReference type="ARBA" id="ARBA00023077"/>
    </source>
</evidence>
<evidence type="ECO:0000313" key="15">
    <source>
        <dbReference type="EMBL" id="KGE84857.1"/>
    </source>
</evidence>
<dbReference type="InterPro" id="IPR037066">
    <property type="entry name" value="Plug_dom_sf"/>
</dbReference>
<protein>
    <submittedName>
        <fullName evidence="15">TonB-dependent receptor</fullName>
    </submittedName>
</protein>
<keyword evidence="6 11" id="KW-0798">TonB box</keyword>
<evidence type="ECO:0000256" key="12">
    <source>
        <dbReference type="SAM" id="SignalP"/>
    </source>
</evidence>
<keyword evidence="5 12" id="KW-0732">Signal</keyword>
<accession>A0A098S163</accession>
<evidence type="ECO:0000256" key="2">
    <source>
        <dbReference type="ARBA" id="ARBA00022448"/>
    </source>
</evidence>
<dbReference type="Gene3D" id="2.170.130.10">
    <property type="entry name" value="TonB-dependent receptor, plug domain"/>
    <property type="match status" value="1"/>
</dbReference>
<sequence length="741" mass="84523">MKKYIFIVGLLFPYASFAQSILGKVTNEKNEPLVGASVFWANTTIGTTTGIKGEFELTTKDISPKLLIARYVGHIADTIEITNQTFVEFKLEQSQELDEVVVKGQRDGVIISNLNPIKTEQITQTELGKAACCDLAGCFETQTTVQPQTTNVITNSKELRILGLSGVYNQVLIDGFPMIQGLTYTYGISSIPGTLVDNIYISKGANSVLQGFESMSGQINVETKEPDKTDKLLLNAYINSFSEKHLNANYAIKKGKWSNLTALHTVQPANEFDRDNDNFLDLPKLTRYMVSNKLKYGNDADWGWNSRIGLRYVNEQRIGGQTSFNENNDKGSTEVYGQTVNINQPEIWTKTGYRLNDQHNFVLFASSFYQDQKSYFGTVKYNANQTNFYGNLQYEFNYGNNSLKTGFSFRHLNLDEDISFTNNNLQRTYAGNYLRNENIAGVFAENTLKLLNDKLTWIAGIRVDNHNQFGTIVTPRTLLKYDIAPNTIVRANIGTGWRTVNLFSENIGLLVSSRDIVFSEQLEPEKALNTGINLTQKFNGENVTGFLSADYYRTDFQNQIFPDYDTDPTKAIIENFSGKSVSNTFQAEVYLNFWRQFEFKTGYSFLDVYREIDGQKVLLPFNPRHKVVTTLGYKPLSKKYHVDMNIHWYGQQRLPNTQSNPPEFQRPDFSENYVLVNAQFTYNLKKFELYAGCENIFDFRQERPIIGWQDPFGQFFDTSSVWGPTRGRELYVGVRFRIPSE</sequence>
<comment type="caution">
    <text evidence="15">The sequence shown here is derived from an EMBL/GenBank/DDBJ whole genome shotgun (WGS) entry which is preliminary data.</text>
</comment>
<comment type="similarity">
    <text evidence="10 11">Belongs to the TonB-dependent receptor family.</text>
</comment>
<dbReference type="GO" id="GO:0009279">
    <property type="term" value="C:cell outer membrane"/>
    <property type="evidence" value="ECO:0007669"/>
    <property type="project" value="UniProtKB-SubCell"/>
</dbReference>
<reference evidence="15 16" key="1">
    <citation type="journal article" date="2014" name="Int. J. Syst. Evol. Microbiol.">
        <title>Phaeodactylibacter xiamenensis gen. nov., sp. nov., a member of the family Saprospiraceae isolated from the marine alga Phaeodactylum tricornutum.</title>
        <authorList>
            <person name="Chen Z.Jr."/>
            <person name="Lei X."/>
            <person name="Lai Q."/>
            <person name="Li Y."/>
            <person name="Zhang B."/>
            <person name="Zhang J."/>
            <person name="Zhang H."/>
            <person name="Yang L."/>
            <person name="Zheng W."/>
            <person name="Tian Y."/>
            <person name="Yu Z."/>
            <person name="Xu H.Jr."/>
            <person name="Zheng T."/>
        </authorList>
    </citation>
    <scope>NUCLEOTIDE SEQUENCE [LARGE SCALE GENOMIC DNA]</scope>
    <source>
        <strain evidence="15 16">KD52</strain>
    </source>
</reference>
<dbReference type="STRING" id="1524460.IX84_31240"/>
<evidence type="ECO:0000259" key="14">
    <source>
        <dbReference type="Pfam" id="PF07715"/>
    </source>
</evidence>
<keyword evidence="2 10" id="KW-0813">Transport</keyword>
<dbReference type="Proteomes" id="UP000029736">
    <property type="component" value="Unassembled WGS sequence"/>
</dbReference>
<evidence type="ECO:0000256" key="1">
    <source>
        <dbReference type="ARBA" id="ARBA00004571"/>
    </source>
</evidence>
<evidence type="ECO:0000259" key="13">
    <source>
        <dbReference type="Pfam" id="PF00593"/>
    </source>
</evidence>
<dbReference type="SUPFAM" id="SSF49464">
    <property type="entry name" value="Carboxypeptidase regulatory domain-like"/>
    <property type="match status" value="1"/>
</dbReference>
<dbReference type="InterPro" id="IPR000531">
    <property type="entry name" value="Beta-barrel_TonB"/>
</dbReference>
<comment type="subcellular location">
    <subcellularLocation>
        <location evidence="1 10">Cell outer membrane</location>
        <topology evidence="1 10">Multi-pass membrane protein</topology>
    </subcellularLocation>
</comment>
<evidence type="ECO:0000256" key="4">
    <source>
        <dbReference type="ARBA" id="ARBA00022692"/>
    </source>
</evidence>
<dbReference type="InterPro" id="IPR012910">
    <property type="entry name" value="Plug_dom"/>
</dbReference>
<dbReference type="OrthoDB" id="1109239at2"/>
<dbReference type="GO" id="GO:0015344">
    <property type="term" value="F:siderophore uptake transmembrane transporter activity"/>
    <property type="evidence" value="ECO:0007669"/>
    <property type="project" value="TreeGrafter"/>
</dbReference>
<keyword evidence="16" id="KW-1185">Reference proteome</keyword>
<dbReference type="EMBL" id="JPOS01000105">
    <property type="protein sequence ID" value="KGE84857.1"/>
    <property type="molecule type" value="Genomic_DNA"/>
</dbReference>
<dbReference type="Pfam" id="PF07715">
    <property type="entry name" value="Plug"/>
    <property type="match status" value="1"/>
</dbReference>
<evidence type="ECO:0000256" key="8">
    <source>
        <dbReference type="ARBA" id="ARBA00023170"/>
    </source>
</evidence>
<dbReference type="RefSeq" id="WP_044230164.1">
    <property type="nucleotide sequence ID" value="NZ_JPOS01000105.1"/>
</dbReference>
<name>A0A098S163_9BACT</name>
<keyword evidence="3 10" id="KW-1134">Transmembrane beta strand</keyword>